<comment type="caution">
    <text evidence="7">The sequence shown here is derived from an EMBL/GenBank/DDBJ whole genome shotgun (WGS) entry which is preliminary data.</text>
</comment>
<gene>
    <name evidence="7" type="ORF">chiPu_0033540</name>
</gene>
<keyword evidence="2" id="KW-0349">Heme</keyword>
<reference evidence="7 8" key="1">
    <citation type="journal article" date="2018" name="Nat. Ecol. Evol.">
        <title>Shark genomes provide insights into elasmobranch evolution and the origin of vertebrates.</title>
        <authorList>
            <person name="Hara Y"/>
            <person name="Yamaguchi K"/>
            <person name="Onimaru K"/>
            <person name="Kadota M"/>
            <person name="Koyanagi M"/>
            <person name="Keeley SD"/>
            <person name="Tatsumi K"/>
            <person name="Tanaka K"/>
            <person name="Motone F"/>
            <person name="Kageyama Y"/>
            <person name="Nozu R"/>
            <person name="Adachi N"/>
            <person name="Nishimura O"/>
            <person name="Nakagawa R"/>
            <person name="Tanegashima C"/>
            <person name="Kiyatake I"/>
            <person name="Matsumoto R"/>
            <person name="Murakumo K"/>
            <person name="Nishida K"/>
            <person name="Terakita A"/>
            <person name="Kuratani S"/>
            <person name="Sato K"/>
            <person name="Hyodo S Kuraku.S."/>
        </authorList>
    </citation>
    <scope>NUCLEOTIDE SEQUENCE [LARGE SCALE GENOMIC DNA]</scope>
</reference>
<feature type="domain" description="Cytochrome c" evidence="6">
    <location>
        <begin position="1"/>
        <end position="65"/>
    </location>
</feature>
<organism evidence="7 8">
    <name type="scientific">Chiloscyllium punctatum</name>
    <name type="common">Brownbanded bambooshark</name>
    <name type="synonym">Hemiscyllium punctatum</name>
    <dbReference type="NCBI Taxonomy" id="137246"/>
    <lineage>
        <taxon>Eukaryota</taxon>
        <taxon>Metazoa</taxon>
        <taxon>Chordata</taxon>
        <taxon>Craniata</taxon>
        <taxon>Vertebrata</taxon>
        <taxon>Chondrichthyes</taxon>
        <taxon>Elasmobranchii</taxon>
        <taxon>Galeomorphii</taxon>
        <taxon>Galeoidea</taxon>
        <taxon>Orectolobiformes</taxon>
        <taxon>Hemiscylliidae</taxon>
        <taxon>Chiloscyllium</taxon>
    </lineage>
</organism>
<feature type="compositionally biased region" description="Basic and acidic residues" evidence="5">
    <location>
        <begin position="105"/>
        <end position="119"/>
    </location>
</feature>
<dbReference type="InterPro" id="IPR009056">
    <property type="entry name" value="Cyt_c-like_dom"/>
</dbReference>
<sequence length="119" mass="13281">CHLAPEQSDSEIRPGLYPKPPNLSEQRFDPKTVFWVTKHGLKMSGMPAWGLGHDDATIWSIVAFVTKLPGLSAEHYKDMVARAPPDEEMEFHGQGGRQEAGKQWQEARGRDVDANRAKG</sequence>
<accession>A0A401U2S1</accession>
<keyword evidence="8" id="KW-1185">Reference proteome</keyword>
<proteinExistence type="inferred from homology"/>
<dbReference type="GO" id="GO:0009055">
    <property type="term" value="F:electron transfer activity"/>
    <property type="evidence" value="ECO:0007669"/>
    <property type="project" value="InterPro"/>
</dbReference>
<evidence type="ECO:0000256" key="5">
    <source>
        <dbReference type="SAM" id="MobiDB-lite"/>
    </source>
</evidence>
<keyword evidence="4" id="KW-0408">Iron</keyword>
<dbReference type="EMBL" id="BEZZ01265416">
    <property type="protein sequence ID" value="GCC49181.1"/>
    <property type="molecule type" value="Genomic_DNA"/>
</dbReference>
<feature type="non-terminal residue" evidence="7">
    <location>
        <position position="1"/>
    </location>
</feature>
<keyword evidence="3" id="KW-0479">Metal-binding</keyword>
<evidence type="ECO:0000256" key="1">
    <source>
        <dbReference type="ARBA" id="ARBA00006488"/>
    </source>
</evidence>
<dbReference type="Pfam" id="PF13442">
    <property type="entry name" value="Cytochrome_CBB3"/>
    <property type="match status" value="1"/>
</dbReference>
<dbReference type="OrthoDB" id="10651201at2759"/>
<comment type="similarity">
    <text evidence="1">Belongs to the cytochrome c family.</text>
</comment>
<name>A0A401U2S1_CHIPU</name>
<dbReference type="InterPro" id="IPR036909">
    <property type="entry name" value="Cyt_c-like_dom_sf"/>
</dbReference>
<dbReference type="SUPFAM" id="SSF46626">
    <property type="entry name" value="Cytochrome c"/>
    <property type="match status" value="1"/>
</dbReference>
<evidence type="ECO:0000259" key="6">
    <source>
        <dbReference type="Pfam" id="PF13442"/>
    </source>
</evidence>
<dbReference type="GO" id="GO:0046872">
    <property type="term" value="F:metal ion binding"/>
    <property type="evidence" value="ECO:0007669"/>
    <property type="project" value="UniProtKB-KW"/>
</dbReference>
<evidence type="ECO:0000256" key="2">
    <source>
        <dbReference type="ARBA" id="ARBA00022617"/>
    </source>
</evidence>
<evidence type="ECO:0000313" key="7">
    <source>
        <dbReference type="EMBL" id="GCC49181.1"/>
    </source>
</evidence>
<feature type="region of interest" description="Disordered" evidence="5">
    <location>
        <begin position="1"/>
        <end position="26"/>
    </location>
</feature>
<dbReference type="Proteomes" id="UP000287033">
    <property type="component" value="Unassembled WGS sequence"/>
</dbReference>
<dbReference type="AlphaFoldDB" id="A0A401U2S1"/>
<evidence type="ECO:0000256" key="3">
    <source>
        <dbReference type="ARBA" id="ARBA00022723"/>
    </source>
</evidence>
<dbReference type="Gene3D" id="1.10.760.10">
    <property type="entry name" value="Cytochrome c-like domain"/>
    <property type="match status" value="1"/>
</dbReference>
<evidence type="ECO:0000256" key="4">
    <source>
        <dbReference type="ARBA" id="ARBA00023004"/>
    </source>
</evidence>
<dbReference type="GO" id="GO:0020037">
    <property type="term" value="F:heme binding"/>
    <property type="evidence" value="ECO:0007669"/>
    <property type="project" value="InterPro"/>
</dbReference>
<feature type="region of interest" description="Disordered" evidence="5">
    <location>
        <begin position="82"/>
        <end position="119"/>
    </location>
</feature>
<protein>
    <recommendedName>
        <fullName evidence="6">Cytochrome c domain-containing protein</fullName>
    </recommendedName>
</protein>
<evidence type="ECO:0000313" key="8">
    <source>
        <dbReference type="Proteomes" id="UP000287033"/>
    </source>
</evidence>